<keyword evidence="3" id="KW-1185">Reference proteome</keyword>
<dbReference type="Proteomes" id="UP000011115">
    <property type="component" value="Unassembled WGS sequence"/>
</dbReference>
<dbReference type="HOGENOM" id="CLU_132925_0_0_1"/>
<evidence type="ECO:0000256" key="1">
    <source>
        <dbReference type="SAM" id="MobiDB-lite"/>
    </source>
</evidence>
<feature type="compositionally biased region" description="Basic and acidic residues" evidence="1">
    <location>
        <begin position="78"/>
        <end position="87"/>
    </location>
</feature>
<feature type="region of interest" description="Disordered" evidence="1">
    <location>
        <begin position="74"/>
        <end position="105"/>
    </location>
</feature>
<dbReference type="Gramene" id="PGSC0003DMT400090478">
    <property type="protein sequence ID" value="PGSC0003DMT400090478"/>
    <property type="gene ID" value="PGSC0003DMG400040049"/>
</dbReference>
<dbReference type="AlphaFoldDB" id="M1DKG9"/>
<evidence type="ECO:0000313" key="2">
    <source>
        <dbReference type="EnsemblPlants" id="PGSC0003DMT400090478"/>
    </source>
</evidence>
<protein>
    <submittedName>
        <fullName evidence="2">Uncharacterized protein</fullName>
    </submittedName>
</protein>
<reference evidence="2" key="2">
    <citation type="submission" date="2015-06" db="UniProtKB">
        <authorList>
            <consortium name="EnsemblPlants"/>
        </authorList>
    </citation>
    <scope>IDENTIFICATION</scope>
    <source>
        <strain evidence="2">DM1-3 516 R44</strain>
    </source>
</reference>
<reference evidence="3" key="1">
    <citation type="journal article" date="2011" name="Nature">
        <title>Genome sequence and analysis of the tuber crop potato.</title>
        <authorList>
            <consortium name="The Potato Genome Sequencing Consortium"/>
        </authorList>
    </citation>
    <scope>NUCLEOTIDE SEQUENCE [LARGE SCALE GENOMIC DNA]</scope>
    <source>
        <strain evidence="3">cv. DM1-3 516 R44</strain>
    </source>
</reference>
<dbReference type="InParanoid" id="M1DKG9"/>
<proteinExistence type="predicted"/>
<dbReference type="PaxDb" id="4113-PGSC0003DMT400090478"/>
<name>M1DKG9_SOLTU</name>
<evidence type="ECO:0000313" key="3">
    <source>
        <dbReference type="Proteomes" id="UP000011115"/>
    </source>
</evidence>
<sequence>MICDHRLTQIETVNNKGKNIVEEDALAKPINLDPRQGILPEISIQDGDKEAMINNYLEEVERSLLLNITQYENSDTSMRSETRKDATDDIQEAQPVEATTSEDTLRKAEDLLRKLKEKDKL</sequence>
<organism evidence="2 3">
    <name type="scientific">Solanum tuberosum</name>
    <name type="common">Potato</name>
    <dbReference type="NCBI Taxonomy" id="4113"/>
    <lineage>
        <taxon>Eukaryota</taxon>
        <taxon>Viridiplantae</taxon>
        <taxon>Streptophyta</taxon>
        <taxon>Embryophyta</taxon>
        <taxon>Tracheophyta</taxon>
        <taxon>Spermatophyta</taxon>
        <taxon>Magnoliopsida</taxon>
        <taxon>eudicotyledons</taxon>
        <taxon>Gunneridae</taxon>
        <taxon>Pentapetalae</taxon>
        <taxon>asterids</taxon>
        <taxon>lamiids</taxon>
        <taxon>Solanales</taxon>
        <taxon>Solanaceae</taxon>
        <taxon>Solanoideae</taxon>
        <taxon>Solaneae</taxon>
        <taxon>Solanum</taxon>
    </lineage>
</organism>
<accession>M1DKG9</accession>
<dbReference type="EnsemblPlants" id="PGSC0003DMT400090478">
    <property type="protein sequence ID" value="PGSC0003DMT400090478"/>
    <property type="gene ID" value="PGSC0003DMG400040049"/>
</dbReference>